<accession>A0A090VID7</accession>
<dbReference type="GO" id="GO:0016810">
    <property type="term" value="F:hydrolase activity, acting on carbon-nitrogen (but not peptide) bonds"/>
    <property type="evidence" value="ECO:0007669"/>
    <property type="project" value="InterPro"/>
</dbReference>
<sequence>MKYFNLYIACACLLFFGSIHAQQTPADKQSKAISIEGATAHLGTGEVIENALIMFNEGKITFVGSANMKIARIGDVIDGKGKHVYPGFIIPNSTLGLVEIDAVKATDDDSEIGTWNPNIRSIIAYNTESKVVESMRPNGVLLGQITPRGGRISGTSSVVQFDAWNWEDAAVKTDDGIHINWPSNFKRGRYWLGEDPSLKVNKEYGNQITEIEDYFNNAKAYLKASPSITNLSYKALEGIFDGSKKLYINVDDEKGIIDAVNFIKKNAIPNMVIVGGAEAYKVTDILKSNNISVVLNRIHSQPSQTDDDYDLPYKSAKLLVDNGITVALQANGQMERMNSRNLPFYAGTTVAHGLTKAQALQLITLNPAKILGIDAQYGSLETGKSATLFISEGDALDMRTNIISHAFIDGRLISLETHQTELWKRYSKKYQSN</sequence>
<evidence type="ECO:0000313" key="3">
    <source>
        <dbReference type="EMBL" id="GAL63119.1"/>
    </source>
</evidence>
<gene>
    <name evidence="3" type="ORF">JCM19300_1137</name>
</gene>
<dbReference type="PANTHER" id="PTHR43135">
    <property type="entry name" value="ALPHA-D-RIBOSE 1-METHYLPHOSPHONATE 5-TRIPHOSPHATE DIPHOSPHATASE"/>
    <property type="match status" value="1"/>
</dbReference>
<evidence type="ECO:0000259" key="2">
    <source>
        <dbReference type="Pfam" id="PF01979"/>
    </source>
</evidence>
<feature type="domain" description="Amidohydrolase-related" evidence="2">
    <location>
        <begin position="333"/>
        <end position="411"/>
    </location>
</feature>
<organism evidence="3 4">
    <name type="scientific">Algibacter lectus</name>
    <dbReference type="NCBI Taxonomy" id="221126"/>
    <lineage>
        <taxon>Bacteria</taxon>
        <taxon>Pseudomonadati</taxon>
        <taxon>Bacteroidota</taxon>
        <taxon>Flavobacteriia</taxon>
        <taxon>Flavobacteriales</taxon>
        <taxon>Flavobacteriaceae</taxon>
        <taxon>Algibacter</taxon>
    </lineage>
</organism>
<dbReference type="SUPFAM" id="SSF51556">
    <property type="entry name" value="Metallo-dependent hydrolases"/>
    <property type="match status" value="1"/>
</dbReference>
<name>A0A090VID7_9FLAO</name>
<reference evidence="3 4" key="1">
    <citation type="journal article" date="2014" name="Genome Announc.">
        <title>Draft Genome Sequences of Marine Flavobacterium Algibacter lectus Strains SS8 and NR4.</title>
        <authorList>
            <person name="Takatani N."/>
            <person name="Nakanishi M."/>
            <person name="Meirelles P."/>
            <person name="Mino S."/>
            <person name="Suda W."/>
            <person name="Oshima K."/>
            <person name="Hattori M."/>
            <person name="Ohkuma M."/>
            <person name="Hosokawa M."/>
            <person name="Miyashita K."/>
            <person name="Thompson F.L."/>
            <person name="Niwa A."/>
            <person name="Sawabe T."/>
            <person name="Sawabe T."/>
        </authorList>
    </citation>
    <scope>NUCLEOTIDE SEQUENCE [LARGE SCALE GENOMIC DNA]</scope>
    <source>
        <strain evidence="3 4">JCM 19300</strain>
    </source>
</reference>
<feature type="signal peptide" evidence="1">
    <location>
        <begin position="1"/>
        <end position="21"/>
    </location>
</feature>
<dbReference type="InterPro" id="IPR032466">
    <property type="entry name" value="Metal_Hydrolase"/>
</dbReference>
<proteinExistence type="predicted"/>
<dbReference type="Proteomes" id="UP000029644">
    <property type="component" value="Unassembled WGS sequence"/>
</dbReference>
<evidence type="ECO:0000313" key="4">
    <source>
        <dbReference type="Proteomes" id="UP000029644"/>
    </source>
</evidence>
<dbReference type="OrthoDB" id="783596at2"/>
<dbReference type="Pfam" id="PF01979">
    <property type="entry name" value="Amidohydro_1"/>
    <property type="match status" value="1"/>
</dbReference>
<dbReference type="InterPro" id="IPR011059">
    <property type="entry name" value="Metal-dep_hydrolase_composite"/>
</dbReference>
<dbReference type="RefSeq" id="WP_042504884.1">
    <property type="nucleotide sequence ID" value="NZ_BBNQ01000009.1"/>
</dbReference>
<evidence type="ECO:0000256" key="1">
    <source>
        <dbReference type="SAM" id="SignalP"/>
    </source>
</evidence>
<dbReference type="PANTHER" id="PTHR43135:SF3">
    <property type="entry name" value="ALPHA-D-RIBOSE 1-METHYLPHOSPHONATE 5-TRIPHOSPHATE DIPHOSPHATASE"/>
    <property type="match status" value="1"/>
</dbReference>
<dbReference type="InterPro" id="IPR051781">
    <property type="entry name" value="Metallo-dep_Hydrolase"/>
</dbReference>
<dbReference type="InterPro" id="IPR006680">
    <property type="entry name" value="Amidohydro-rel"/>
</dbReference>
<dbReference type="EMBL" id="BBNQ01000009">
    <property type="protein sequence ID" value="GAL63119.1"/>
    <property type="molecule type" value="Genomic_DNA"/>
</dbReference>
<feature type="chain" id="PRO_5001865295" description="Amidohydrolase-related domain-containing protein" evidence="1">
    <location>
        <begin position="22"/>
        <end position="433"/>
    </location>
</feature>
<protein>
    <recommendedName>
        <fullName evidence="2">Amidohydrolase-related domain-containing protein</fullName>
    </recommendedName>
</protein>
<keyword evidence="1" id="KW-0732">Signal</keyword>
<comment type="caution">
    <text evidence="3">The sequence shown here is derived from an EMBL/GenBank/DDBJ whole genome shotgun (WGS) entry which is preliminary data.</text>
</comment>
<dbReference type="Gene3D" id="3.20.20.140">
    <property type="entry name" value="Metal-dependent hydrolases"/>
    <property type="match status" value="1"/>
</dbReference>
<dbReference type="AlphaFoldDB" id="A0A090VID7"/>
<dbReference type="SUPFAM" id="SSF51338">
    <property type="entry name" value="Composite domain of metallo-dependent hydrolases"/>
    <property type="match status" value="1"/>
</dbReference>